<evidence type="ECO:0000259" key="4">
    <source>
        <dbReference type="PROSITE" id="PS50158"/>
    </source>
</evidence>
<dbReference type="GO" id="GO:0006397">
    <property type="term" value="P:mRNA processing"/>
    <property type="evidence" value="ECO:0007669"/>
    <property type="project" value="UniProtKB-KW"/>
</dbReference>
<keyword evidence="1" id="KW-0507">mRNA processing</keyword>
<accession>A0A9Q3CBC7</accession>
<dbReference type="SMART" id="SM00343">
    <property type="entry name" value="ZnF_C2HC"/>
    <property type="match status" value="1"/>
</dbReference>
<dbReference type="GO" id="GO:0008270">
    <property type="term" value="F:zinc ion binding"/>
    <property type="evidence" value="ECO:0007669"/>
    <property type="project" value="UniProtKB-KW"/>
</dbReference>
<feature type="domain" description="CCHC-type" evidence="4">
    <location>
        <begin position="146"/>
        <end position="159"/>
    </location>
</feature>
<dbReference type="InterPro" id="IPR001878">
    <property type="entry name" value="Znf_CCHC"/>
</dbReference>
<organism evidence="5 6">
    <name type="scientific">Austropuccinia psidii MF-1</name>
    <dbReference type="NCBI Taxonomy" id="1389203"/>
    <lineage>
        <taxon>Eukaryota</taxon>
        <taxon>Fungi</taxon>
        <taxon>Dikarya</taxon>
        <taxon>Basidiomycota</taxon>
        <taxon>Pucciniomycotina</taxon>
        <taxon>Pucciniomycetes</taxon>
        <taxon>Pucciniales</taxon>
        <taxon>Sphaerophragmiaceae</taxon>
        <taxon>Austropuccinia</taxon>
    </lineage>
</organism>
<keyword evidence="2" id="KW-0862">Zinc</keyword>
<dbReference type="AlphaFoldDB" id="A0A9Q3CBC7"/>
<protein>
    <recommendedName>
        <fullName evidence="4">CCHC-type domain-containing protein</fullName>
    </recommendedName>
</protein>
<dbReference type="GO" id="GO:0003676">
    <property type="term" value="F:nucleic acid binding"/>
    <property type="evidence" value="ECO:0007669"/>
    <property type="project" value="InterPro"/>
</dbReference>
<dbReference type="InterPro" id="IPR036875">
    <property type="entry name" value="Znf_CCHC_sf"/>
</dbReference>
<sequence length="196" mass="21763">MLVGNCIDSPRPNLQIILFLRKTFAVLKRLKVDADELEGLLAQAVCHTPPSLSRASFDQLITASILATNVEKPSATAVGQMIIKETVKQDGRSRHTSPEAHCSAEFNPQAPSSSFPSSALAITEFQVEPSVWKPPEHLIKRFGNTCYQCGKKGHWRADCQMIQKRPAPIQLVAPTLQTPEHFQSKEFSLENFVKKV</sequence>
<name>A0A9Q3CBC7_9BASI</name>
<dbReference type="Pfam" id="PF00098">
    <property type="entry name" value="zf-CCHC"/>
    <property type="match status" value="1"/>
</dbReference>
<dbReference type="OrthoDB" id="2505547at2759"/>
<dbReference type="SUPFAM" id="SSF57756">
    <property type="entry name" value="Retrovirus zinc finger-like domains"/>
    <property type="match status" value="1"/>
</dbReference>
<evidence type="ECO:0000256" key="3">
    <source>
        <dbReference type="SAM" id="MobiDB-lite"/>
    </source>
</evidence>
<keyword evidence="2" id="KW-0479">Metal-binding</keyword>
<dbReference type="Gene3D" id="4.10.60.10">
    <property type="entry name" value="Zinc finger, CCHC-type"/>
    <property type="match status" value="1"/>
</dbReference>
<evidence type="ECO:0000256" key="2">
    <source>
        <dbReference type="PROSITE-ProRule" id="PRU00047"/>
    </source>
</evidence>
<gene>
    <name evidence="5" type="ORF">O181_019346</name>
</gene>
<dbReference type="EMBL" id="AVOT02005660">
    <property type="protein sequence ID" value="MBW0479631.1"/>
    <property type="molecule type" value="Genomic_DNA"/>
</dbReference>
<proteinExistence type="predicted"/>
<reference evidence="5" key="1">
    <citation type="submission" date="2021-03" db="EMBL/GenBank/DDBJ databases">
        <title>Draft genome sequence of rust myrtle Austropuccinia psidii MF-1, a brazilian biotype.</title>
        <authorList>
            <person name="Quecine M.C."/>
            <person name="Pachon D.M.R."/>
            <person name="Bonatelli M.L."/>
            <person name="Correr F.H."/>
            <person name="Franceschini L.M."/>
            <person name="Leite T.F."/>
            <person name="Margarido G.R.A."/>
            <person name="Almeida C.A."/>
            <person name="Ferrarezi J.A."/>
            <person name="Labate C.A."/>
        </authorList>
    </citation>
    <scope>NUCLEOTIDE SEQUENCE</scope>
    <source>
        <strain evidence="5">MF-1</strain>
    </source>
</reference>
<comment type="caution">
    <text evidence="5">The sequence shown here is derived from an EMBL/GenBank/DDBJ whole genome shotgun (WGS) entry which is preliminary data.</text>
</comment>
<evidence type="ECO:0000256" key="1">
    <source>
        <dbReference type="ARBA" id="ARBA00022664"/>
    </source>
</evidence>
<keyword evidence="6" id="KW-1185">Reference proteome</keyword>
<keyword evidence="2" id="KW-0863">Zinc-finger</keyword>
<evidence type="ECO:0000313" key="5">
    <source>
        <dbReference type="EMBL" id="MBW0479631.1"/>
    </source>
</evidence>
<evidence type="ECO:0000313" key="6">
    <source>
        <dbReference type="Proteomes" id="UP000765509"/>
    </source>
</evidence>
<feature type="region of interest" description="Disordered" evidence="3">
    <location>
        <begin position="88"/>
        <end position="110"/>
    </location>
</feature>
<dbReference type="Proteomes" id="UP000765509">
    <property type="component" value="Unassembled WGS sequence"/>
</dbReference>
<feature type="compositionally biased region" description="Basic and acidic residues" evidence="3">
    <location>
        <begin position="88"/>
        <end position="98"/>
    </location>
</feature>
<dbReference type="PROSITE" id="PS50158">
    <property type="entry name" value="ZF_CCHC"/>
    <property type="match status" value="1"/>
</dbReference>